<dbReference type="SUPFAM" id="SSF51735">
    <property type="entry name" value="NAD(P)-binding Rossmann-fold domains"/>
    <property type="match status" value="1"/>
</dbReference>
<dbReference type="Gene3D" id="3.40.50.720">
    <property type="entry name" value="NAD(P)-binding Rossmann-like Domain"/>
    <property type="match status" value="1"/>
</dbReference>
<dbReference type="GO" id="GO:0000166">
    <property type="term" value="F:nucleotide binding"/>
    <property type="evidence" value="ECO:0007669"/>
    <property type="project" value="InterPro"/>
</dbReference>
<dbReference type="InterPro" id="IPR051317">
    <property type="entry name" value="Gfo/Idh/MocA_oxidoreduct"/>
</dbReference>
<protein>
    <submittedName>
        <fullName evidence="3">Gfo/Idh/MocA family oxidoreductase</fullName>
    </submittedName>
</protein>
<dbReference type="AlphaFoldDB" id="A0A8J7M4S0"/>
<dbReference type="Gene3D" id="3.30.360.10">
    <property type="entry name" value="Dihydrodipicolinate Reductase, domain 2"/>
    <property type="match status" value="1"/>
</dbReference>
<dbReference type="Pfam" id="PF01408">
    <property type="entry name" value="GFO_IDH_MocA"/>
    <property type="match status" value="1"/>
</dbReference>
<dbReference type="RefSeq" id="WP_200607207.1">
    <property type="nucleotide sequence ID" value="NZ_JAEHHL010000001.1"/>
</dbReference>
<feature type="domain" description="GFO/IDH/MocA-like oxidoreductase" evidence="2">
    <location>
        <begin position="128"/>
        <end position="236"/>
    </location>
</feature>
<gene>
    <name evidence="3" type="ORF">H0I76_03710</name>
</gene>
<dbReference type="PANTHER" id="PTHR43708">
    <property type="entry name" value="CONSERVED EXPRESSED OXIDOREDUCTASE (EUROFUNG)"/>
    <property type="match status" value="1"/>
</dbReference>
<dbReference type="InterPro" id="IPR036291">
    <property type="entry name" value="NAD(P)-bd_dom_sf"/>
</dbReference>
<dbReference type="Pfam" id="PF22725">
    <property type="entry name" value="GFO_IDH_MocA_C3"/>
    <property type="match status" value="1"/>
</dbReference>
<evidence type="ECO:0000259" key="2">
    <source>
        <dbReference type="Pfam" id="PF22725"/>
    </source>
</evidence>
<name>A0A8J7M4S0_9RHOB</name>
<dbReference type="SUPFAM" id="SSF55347">
    <property type="entry name" value="Glyceraldehyde-3-phosphate dehydrogenase-like, C-terminal domain"/>
    <property type="match status" value="1"/>
</dbReference>
<dbReference type="InterPro" id="IPR055170">
    <property type="entry name" value="GFO_IDH_MocA-like_dom"/>
</dbReference>
<keyword evidence="4" id="KW-1185">Reference proteome</keyword>
<evidence type="ECO:0000313" key="3">
    <source>
        <dbReference type="EMBL" id="MBK0398286.1"/>
    </source>
</evidence>
<dbReference type="EMBL" id="JAEHHL010000001">
    <property type="protein sequence ID" value="MBK0398286.1"/>
    <property type="molecule type" value="Genomic_DNA"/>
</dbReference>
<sequence length="342" mass="37417">MSAGPTVACLGAGYFSQFHYDAWSRMPGVEVVASCDRQIERAQATGLAAYAELGEMLERERPDLLDIIVPPPAHAESIREAARFGVRAVICQKPFCTSLAEAREMADLADVAGMTLVVHENFRFQPWYRAIRAAIDGGKIGAVLQVTFRLRPGDGQGPRAYLDRQPYFQTMPRFLVHETAVHWIDTFRYLLGPPTEVYADLRKLNPAILGEDAGYIVFGFEGGVRALFDGNRLLDHAAGNPRRTMGEALVEGMAGTMMLDGEGVVRLRRFGAVEDDCLFTNAPDRGFGGDCVFALQQHVVQGLAGQCSIENTARDYLAVKIIEEAVYDSARTGRLVSLAGSP</sequence>
<accession>A0A8J7M4S0</accession>
<dbReference type="PANTHER" id="PTHR43708:SF8">
    <property type="entry name" value="OXIDOREDUCTASE"/>
    <property type="match status" value="1"/>
</dbReference>
<proteinExistence type="predicted"/>
<dbReference type="InterPro" id="IPR000683">
    <property type="entry name" value="Gfo/Idh/MocA-like_OxRdtase_N"/>
</dbReference>
<evidence type="ECO:0000313" key="4">
    <source>
        <dbReference type="Proteomes" id="UP000655420"/>
    </source>
</evidence>
<reference evidence="3" key="1">
    <citation type="submission" date="2020-12" db="EMBL/GenBank/DDBJ databases">
        <title>Bacterial taxonomy.</title>
        <authorList>
            <person name="Pan X."/>
        </authorList>
    </citation>
    <scope>NUCLEOTIDE SEQUENCE</scope>
    <source>
        <strain evidence="3">M0105</strain>
    </source>
</reference>
<dbReference type="Proteomes" id="UP000655420">
    <property type="component" value="Unassembled WGS sequence"/>
</dbReference>
<feature type="domain" description="Gfo/Idh/MocA-like oxidoreductase N-terminal" evidence="1">
    <location>
        <begin position="7"/>
        <end position="118"/>
    </location>
</feature>
<evidence type="ECO:0000259" key="1">
    <source>
        <dbReference type="Pfam" id="PF01408"/>
    </source>
</evidence>
<organism evidence="3 4">
    <name type="scientific">Thermohalobaculum xanthum</name>
    <dbReference type="NCBI Taxonomy" id="2753746"/>
    <lineage>
        <taxon>Bacteria</taxon>
        <taxon>Pseudomonadati</taxon>
        <taxon>Pseudomonadota</taxon>
        <taxon>Alphaproteobacteria</taxon>
        <taxon>Rhodobacterales</taxon>
        <taxon>Paracoccaceae</taxon>
        <taxon>Thermohalobaculum</taxon>
    </lineage>
</organism>
<comment type="caution">
    <text evidence="3">The sequence shown here is derived from an EMBL/GenBank/DDBJ whole genome shotgun (WGS) entry which is preliminary data.</text>
</comment>